<dbReference type="SUPFAM" id="SSF63411">
    <property type="entry name" value="LuxS/MPP-like metallohydrolase"/>
    <property type="match status" value="2"/>
</dbReference>
<dbReference type="Gene3D" id="3.30.830.10">
    <property type="entry name" value="Metalloenzyme, LuxS/M16 peptidase-like"/>
    <property type="match status" value="2"/>
</dbReference>
<dbReference type="Pfam" id="PF00675">
    <property type="entry name" value="Peptidase_M16"/>
    <property type="match status" value="1"/>
</dbReference>
<dbReference type="InterPro" id="IPR011249">
    <property type="entry name" value="Metalloenz_LuxS/M16"/>
</dbReference>
<dbReference type="InterPro" id="IPR050361">
    <property type="entry name" value="MPP/UQCRC_Complex"/>
</dbReference>
<evidence type="ECO:0000313" key="4">
    <source>
        <dbReference type="Proteomes" id="UP000245396"/>
    </source>
</evidence>
<dbReference type="PANTHER" id="PTHR11851:SF224">
    <property type="entry name" value="PROCESSING PROTEASE"/>
    <property type="match status" value="1"/>
</dbReference>
<dbReference type="Proteomes" id="UP000245396">
    <property type="component" value="Unassembled WGS sequence"/>
</dbReference>
<dbReference type="PANTHER" id="PTHR11851">
    <property type="entry name" value="METALLOPROTEASE"/>
    <property type="match status" value="1"/>
</dbReference>
<keyword evidence="4" id="KW-1185">Reference proteome</keyword>
<keyword evidence="3" id="KW-0378">Hydrolase</keyword>
<evidence type="ECO:0000259" key="2">
    <source>
        <dbReference type="Pfam" id="PF05193"/>
    </source>
</evidence>
<dbReference type="OrthoDB" id="9811314at2"/>
<name>A0A316BXC2_PSESE</name>
<gene>
    <name evidence="3" type="ORF">C7441_11816</name>
</gene>
<dbReference type="GO" id="GO:0008233">
    <property type="term" value="F:peptidase activity"/>
    <property type="evidence" value="ECO:0007669"/>
    <property type="project" value="UniProtKB-KW"/>
</dbReference>
<dbReference type="Pfam" id="PF05193">
    <property type="entry name" value="Peptidase_M16_C"/>
    <property type="match status" value="1"/>
</dbReference>
<dbReference type="GO" id="GO:0046872">
    <property type="term" value="F:metal ion binding"/>
    <property type="evidence" value="ECO:0007669"/>
    <property type="project" value="InterPro"/>
</dbReference>
<feature type="domain" description="Peptidase M16 N-terminal" evidence="1">
    <location>
        <begin position="58"/>
        <end position="196"/>
    </location>
</feature>
<keyword evidence="3" id="KW-0645">Protease</keyword>
<dbReference type="AlphaFoldDB" id="A0A316BXC2"/>
<feature type="domain" description="Peptidase M16 C-terminal" evidence="2">
    <location>
        <begin position="202"/>
        <end position="377"/>
    </location>
</feature>
<dbReference type="RefSeq" id="WP_109614409.1">
    <property type="nucleotide sequence ID" value="NZ_QGGG01000018.1"/>
</dbReference>
<accession>A0A316BXC2</accession>
<proteinExistence type="predicted"/>
<reference evidence="3 4" key="1">
    <citation type="submission" date="2018-05" db="EMBL/GenBank/DDBJ databases">
        <title>Genomic Encyclopedia of Type Strains, Phase IV (KMG-IV): sequencing the most valuable type-strain genomes for metagenomic binning, comparative biology and taxonomic classification.</title>
        <authorList>
            <person name="Goeker M."/>
        </authorList>
    </citation>
    <scope>NUCLEOTIDE SEQUENCE [LARGE SCALE GENOMIC DNA]</scope>
    <source>
        <strain evidence="3 4">DSM 6986</strain>
    </source>
</reference>
<dbReference type="EMBL" id="QGGG01000018">
    <property type="protein sequence ID" value="PWJ76904.1"/>
    <property type="molecule type" value="Genomic_DNA"/>
</dbReference>
<organism evidence="3 4">
    <name type="scientific">Pseudaminobacter salicylatoxidans</name>
    <dbReference type="NCBI Taxonomy" id="93369"/>
    <lineage>
        <taxon>Bacteria</taxon>
        <taxon>Pseudomonadati</taxon>
        <taxon>Pseudomonadota</taxon>
        <taxon>Alphaproteobacteria</taxon>
        <taxon>Hyphomicrobiales</taxon>
        <taxon>Phyllobacteriaceae</taxon>
        <taxon>Pseudaminobacter</taxon>
    </lineage>
</organism>
<sequence>MTLNFATRARQTAVAAAAMLSFILITFQGLDPAYADMKIQEVKSSSGVTAWLVEDYSVPIVAMNFAFAGGTTQDPAGKEGLTNLMTGLLDEGAGKLDSEAFQARLDDAGAEMRFSAGRDTLYGSMRLLADRKDEGLDLMRMAINEPRFDKAPLDRVRGQIVSGILASARDPKQAAELKWSEALYGNHPYARRSEGTEQTLDTITADDLRALHKALFAREKLTVAVVGAIDAETLKADLDKLFGDLPEKPSLTPVADIQPKLGQHVHVDYPLPQTSIQLVYPGVARNNPEFFSTVLMNQILGGGTFSSRLFDEVREKRGLAYGISSSLVNYDHASALSIDTSTRADKAGETLEIIRDVVKKMADEGPTATELADAKKYLIGSYAINNLDSSGAVAATLVQLQLEDLGIDYMQRRGDLINAVTLEDTKAAARKLLAADPSVLIIGPGPTAISDAGHKG</sequence>
<dbReference type="STRING" id="1192868.GCA_000304395_04167"/>
<dbReference type="InterPro" id="IPR011765">
    <property type="entry name" value="Pept_M16_N"/>
</dbReference>
<dbReference type="GO" id="GO:0006508">
    <property type="term" value="P:proteolysis"/>
    <property type="evidence" value="ECO:0007669"/>
    <property type="project" value="UniProtKB-KW"/>
</dbReference>
<protein>
    <submittedName>
        <fullName evidence="3">Zinc protease</fullName>
    </submittedName>
</protein>
<evidence type="ECO:0000313" key="3">
    <source>
        <dbReference type="EMBL" id="PWJ76904.1"/>
    </source>
</evidence>
<evidence type="ECO:0000259" key="1">
    <source>
        <dbReference type="Pfam" id="PF00675"/>
    </source>
</evidence>
<comment type="caution">
    <text evidence="3">The sequence shown here is derived from an EMBL/GenBank/DDBJ whole genome shotgun (WGS) entry which is preliminary data.</text>
</comment>
<dbReference type="InterPro" id="IPR007863">
    <property type="entry name" value="Peptidase_M16_C"/>
</dbReference>